<dbReference type="Proteomes" id="UP000265515">
    <property type="component" value="Unassembled WGS sequence"/>
</dbReference>
<gene>
    <name evidence="2" type="ORF">CBR_g39248</name>
</gene>
<name>A0A388K107_CHABU</name>
<dbReference type="AlphaFoldDB" id="A0A388K107"/>
<feature type="region of interest" description="Disordered" evidence="1">
    <location>
        <begin position="1"/>
        <end position="28"/>
    </location>
</feature>
<dbReference type="EMBL" id="BFEA01000042">
    <property type="protein sequence ID" value="GBG63706.1"/>
    <property type="molecule type" value="Genomic_DNA"/>
</dbReference>
<feature type="region of interest" description="Disordered" evidence="1">
    <location>
        <begin position="157"/>
        <end position="246"/>
    </location>
</feature>
<accession>A0A388K107</accession>
<comment type="caution">
    <text evidence="2">The sequence shown here is derived from an EMBL/GenBank/DDBJ whole genome shotgun (WGS) entry which is preliminary data.</text>
</comment>
<feature type="compositionally biased region" description="Basic and acidic residues" evidence="1">
    <location>
        <begin position="220"/>
        <end position="239"/>
    </location>
</feature>
<evidence type="ECO:0000256" key="1">
    <source>
        <dbReference type="SAM" id="MobiDB-lite"/>
    </source>
</evidence>
<sequence length="246" mass="24722">MAGSDDRSGEGAGAGDAARGDAGVAGAGSVGGAVMPEGSFGVSPFPVAGGFGIDPLLGTVVGPDQAVVDQGLAGAGDVVSAPESQQVYTSYVVEGPVPGTVDIVEVTTTTTDLSGGGNLGGGQAADLGVPLVTTVQATISTIPVEEDLVGDEERKLAEGLRTEDTQMEEGAEQKGGTDEAQGPIVVEVPVQVPDEGQGPEEVQISVEEKDMDVSEASGEALKEDEGMKMKTDVKEEVENRQGQPNI</sequence>
<organism evidence="2 3">
    <name type="scientific">Chara braunii</name>
    <name type="common">Braun's stonewort</name>
    <dbReference type="NCBI Taxonomy" id="69332"/>
    <lineage>
        <taxon>Eukaryota</taxon>
        <taxon>Viridiplantae</taxon>
        <taxon>Streptophyta</taxon>
        <taxon>Charophyceae</taxon>
        <taxon>Charales</taxon>
        <taxon>Characeae</taxon>
        <taxon>Chara</taxon>
    </lineage>
</organism>
<proteinExistence type="predicted"/>
<protein>
    <submittedName>
        <fullName evidence="2">Uncharacterized protein</fullName>
    </submittedName>
</protein>
<keyword evidence="3" id="KW-1185">Reference proteome</keyword>
<evidence type="ECO:0000313" key="3">
    <source>
        <dbReference type="Proteomes" id="UP000265515"/>
    </source>
</evidence>
<reference evidence="2 3" key="1">
    <citation type="journal article" date="2018" name="Cell">
        <title>The Chara Genome: Secondary Complexity and Implications for Plant Terrestrialization.</title>
        <authorList>
            <person name="Nishiyama T."/>
            <person name="Sakayama H."/>
            <person name="Vries J.D."/>
            <person name="Buschmann H."/>
            <person name="Saint-Marcoux D."/>
            <person name="Ullrich K.K."/>
            <person name="Haas F.B."/>
            <person name="Vanderstraeten L."/>
            <person name="Becker D."/>
            <person name="Lang D."/>
            <person name="Vosolsobe S."/>
            <person name="Rombauts S."/>
            <person name="Wilhelmsson P.K.I."/>
            <person name="Janitza P."/>
            <person name="Kern R."/>
            <person name="Heyl A."/>
            <person name="Rumpler F."/>
            <person name="Villalobos L.I.A.C."/>
            <person name="Clay J.M."/>
            <person name="Skokan R."/>
            <person name="Toyoda A."/>
            <person name="Suzuki Y."/>
            <person name="Kagoshima H."/>
            <person name="Schijlen E."/>
            <person name="Tajeshwar N."/>
            <person name="Catarino B."/>
            <person name="Hetherington A.J."/>
            <person name="Saltykova A."/>
            <person name="Bonnot C."/>
            <person name="Breuninger H."/>
            <person name="Symeonidi A."/>
            <person name="Radhakrishnan G.V."/>
            <person name="Van Nieuwerburgh F."/>
            <person name="Deforce D."/>
            <person name="Chang C."/>
            <person name="Karol K.G."/>
            <person name="Hedrich R."/>
            <person name="Ulvskov P."/>
            <person name="Glockner G."/>
            <person name="Delwiche C.F."/>
            <person name="Petrasek J."/>
            <person name="Van de Peer Y."/>
            <person name="Friml J."/>
            <person name="Beilby M."/>
            <person name="Dolan L."/>
            <person name="Kohara Y."/>
            <person name="Sugano S."/>
            <person name="Fujiyama A."/>
            <person name="Delaux P.-M."/>
            <person name="Quint M."/>
            <person name="TheiBen G."/>
            <person name="Hagemann M."/>
            <person name="Harholt J."/>
            <person name="Dunand C."/>
            <person name="Zachgo S."/>
            <person name="Langdale J."/>
            <person name="Maumus F."/>
            <person name="Straeten D.V.D."/>
            <person name="Gould S.B."/>
            <person name="Rensing S.A."/>
        </authorList>
    </citation>
    <scope>NUCLEOTIDE SEQUENCE [LARGE SCALE GENOMIC DNA]</scope>
    <source>
        <strain evidence="2 3">S276</strain>
    </source>
</reference>
<dbReference type="Gramene" id="GBG63706">
    <property type="protein sequence ID" value="GBG63706"/>
    <property type="gene ID" value="CBR_g39248"/>
</dbReference>
<evidence type="ECO:0000313" key="2">
    <source>
        <dbReference type="EMBL" id="GBG63706.1"/>
    </source>
</evidence>